<keyword evidence="2" id="KW-0963">Cytoplasm</keyword>
<dbReference type="Proteomes" id="UP000596742">
    <property type="component" value="Unassembled WGS sequence"/>
</dbReference>
<dbReference type="PANTHER" id="PTHR24214:SF38">
    <property type="entry name" value="PDZ AND LIM DOMAIN PROTEIN ZASP-RELATED"/>
    <property type="match status" value="1"/>
</dbReference>
<evidence type="ECO:0000256" key="4">
    <source>
        <dbReference type="SAM" id="MobiDB-lite"/>
    </source>
</evidence>
<dbReference type="InterPro" id="IPR050604">
    <property type="entry name" value="PDZ-LIM_domain"/>
</dbReference>
<dbReference type="SMART" id="SM00228">
    <property type="entry name" value="PDZ"/>
    <property type="match status" value="1"/>
</dbReference>
<feature type="region of interest" description="Disordered" evidence="4">
    <location>
        <begin position="96"/>
        <end position="123"/>
    </location>
</feature>
<dbReference type="GO" id="GO:0003779">
    <property type="term" value="F:actin binding"/>
    <property type="evidence" value="ECO:0007669"/>
    <property type="project" value="TreeGrafter"/>
</dbReference>
<keyword evidence="7" id="KW-1185">Reference proteome</keyword>
<dbReference type="GO" id="GO:0061061">
    <property type="term" value="P:muscle structure development"/>
    <property type="evidence" value="ECO:0007669"/>
    <property type="project" value="TreeGrafter"/>
</dbReference>
<evidence type="ECO:0000313" key="7">
    <source>
        <dbReference type="Proteomes" id="UP000596742"/>
    </source>
</evidence>
<keyword evidence="3" id="KW-0862">Zinc</keyword>
<name>A0A8B6H060_MYTGA</name>
<gene>
    <name evidence="6" type="ORF">MGAL_10B078394</name>
</gene>
<dbReference type="OrthoDB" id="44841at2759"/>
<dbReference type="InterPro" id="IPR036034">
    <property type="entry name" value="PDZ_sf"/>
</dbReference>
<dbReference type="GO" id="GO:0030036">
    <property type="term" value="P:actin cytoskeleton organization"/>
    <property type="evidence" value="ECO:0007669"/>
    <property type="project" value="TreeGrafter"/>
</dbReference>
<organism evidence="6 7">
    <name type="scientific">Mytilus galloprovincialis</name>
    <name type="common">Mediterranean mussel</name>
    <dbReference type="NCBI Taxonomy" id="29158"/>
    <lineage>
        <taxon>Eukaryota</taxon>
        <taxon>Metazoa</taxon>
        <taxon>Spiralia</taxon>
        <taxon>Lophotrochozoa</taxon>
        <taxon>Mollusca</taxon>
        <taxon>Bivalvia</taxon>
        <taxon>Autobranchia</taxon>
        <taxon>Pteriomorphia</taxon>
        <taxon>Mytilida</taxon>
        <taxon>Mytiloidea</taxon>
        <taxon>Mytilidae</taxon>
        <taxon>Mytilinae</taxon>
        <taxon>Mytilus</taxon>
    </lineage>
</organism>
<dbReference type="GO" id="GO:0031941">
    <property type="term" value="C:filamentous actin"/>
    <property type="evidence" value="ECO:0007669"/>
    <property type="project" value="TreeGrafter"/>
</dbReference>
<dbReference type="CDD" id="cd23068">
    <property type="entry name" value="PDZ_ZASP52-like"/>
    <property type="match status" value="1"/>
</dbReference>
<evidence type="ECO:0000259" key="5">
    <source>
        <dbReference type="PROSITE" id="PS50106"/>
    </source>
</evidence>
<dbReference type="Gene3D" id="2.30.42.10">
    <property type="match status" value="1"/>
</dbReference>
<evidence type="ECO:0000256" key="3">
    <source>
        <dbReference type="ARBA" id="ARBA00023038"/>
    </source>
</evidence>
<proteinExistence type="predicted"/>
<dbReference type="EMBL" id="UYJE01009274">
    <property type="protein sequence ID" value="VDI71897.1"/>
    <property type="molecule type" value="Genomic_DNA"/>
</dbReference>
<accession>A0A8B6H060</accession>
<evidence type="ECO:0000256" key="1">
    <source>
        <dbReference type="ARBA" id="ARBA00004496"/>
    </source>
</evidence>
<evidence type="ECO:0000256" key="2">
    <source>
        <dbReference type="ARBA" id="ARBA00022490"/>
    </source>
</evidence>
<dbReference type="SUPFAM" id="SSF50156">
    <property type="entry name" value="PDZ domain-like"/>
    <property type="match status" value="1"/>
</dbReference>
<sequence length="204" mass="22785">MSEDQPVFVQLRRKDPSVQWGFRMNGGRDQGSILYIQKLSRNGVGDRSGLRPGDGILKINNVPATYLDHEQAKMEIIRSGNELDFVVQRDAIDVGQHRGAQTKPAPKQRSEVDEEPSMYKGYTNPSVQSRSFKILQQSLNYSEAPQGNHHLNSNDLQEEGGFGYCTNVAPTLIVKRAKDEPASEAGQMKLMTMSDFMYSTGMSD</sequence>
<dbReference type="Pfam" id="PF00595">
    <property type="entry name" value="PDZ"/>
    <property type="match status" value="1"/>
</dbReference>
<keyword evidence="3" id="KW-0440">LIM domain</keyword>
<evidence type="ECO:0000313" key="6">
    <source>
        <dbReference type="EMBL" id="VDI71897.1"/>
    </source>
</evidence>
<dbReference type="GO" id="GO:0005912">
    <property type="term" value="C:adherens junction"/>
    <property type="evidence" value="ECO:0007669"/>
    <property type="project" value="TreeGrafter"/>
</dbReference>
<dbReference type="AlphaFoldDB" id="A0A8B6H060"/>
<dbReference type="GO" id="GO:0005737">
    <property type="term" value="C:cytoplasm"/>
    <property type="evidence" value="ECO:0007669"/>
    <property type="project" value="UniProtKB-SubCell"/>
</dbReference>
<comment type="caution">
    <text evidence="6">The sequence shown here is derived from an EMBL/GenBank/DDBJ whole genome shotgun (WGS) entry which is preliminary data.</text>
</comment>
<dbReference type="GO" id="GO:0051371">
    <property type="term" value="F:muscle alpha-actinin binding"/>
    <property type="evidence" value="ECO:0007669"/>
    <property type="project" value="TreeGrafter"/>
</dbReference>
<dbReference type="PROSITE" id="PS50106">
    <property type="entry name" value="PDZ"/>
    <property type="match status" value="1"/>
</dbReference>
<dbReference type="GO" id="GO:0001725">
    <property type="term" value="C:stress fiber"/>
    <property type="evidence" value="ECO:0007669"/>
    <property type="project" value="TreeGrafter"/>
</dbReference>
<protein>
    <recommendedName>
        <fullName evidence="5">PDZ domain-containing protein</fullName>
    </recommendedName>
</protein>
<feature type="domain" description="PDZ" evidence="5">
    <location>
        <begin position="8"/>
        <end position="91"/>
    </location>
</feature>
<reference evidence="6" key="1">
    <citation type="submission" date="2018-11" db="EMBL/GenBank/DDBJ databases">
        <authorList>
            <person name="Alioto T."/>
            <person name="Alioto T."/>
        </authorList>
    </citation>
    <scope>NUCLEOTIDE SEQUENCE</scope>
</reference>
<comment type="subcellular location">
    <subcellularLocation>
        <location evidence="1">Cytoplasm</location>
    </subcellularLocation>
</comment>
<dbReference type="PANTHER" id="PTHR24214">
    <property type="entry name" value="PDZ AND LIM DOMAIN PROTEIN ZASP"/>
    <property type="match status" value="1"/>
</dbReference>
<dbReference type="InterPro" id="IPR001478">
    <property type="entry name" value="PDZ"/>
</dbReference>
<keyword evidence="3" id="KW-0479">Metal-binding</keyword>